<dbReference type="InterPro" id="IPR050868">
    <property type="entry name" value="ELMO_domain-containing"/>
</dbReference>
<dbReference type="Proteomes" id="UP000694557">
    <property type="component" value="Unassembled WGS sequence"/>
</dbReference>
<dbReference type="InterPro" id="IPR006816">
    <property type="entry name" value="ELMO_dom"/>
</dbReference>
<dbReference type="PANTHER" id="PTHR12771:SF23">
    <property type="entry name" value="ENGULFMENT AND CELL MOTILITY PROTEIN 1"/>
    <property type="match status" value="1"/>
</dbReference>
<keyword evidence="1" id="KW-0472">Membrane</keyword>
<dbReference type="Gene3D" id="6.10.250.810">
    <property type="match status" value="1"/>
</dbReference>
<keyword evidence="1" id="KW-1133">Transmembrane helix</keyword>
<dbReference type="GeneTree" id="ENSGT00940000155994"/>
<feature type="transmembrane region" description="Helical" evidence="1">
    <location>
        <begin position="140"/>
        <end position="162"/>
    </location>
</feature>
<accession>A0A8C7FPA1</accession>
<dbReference type="PANTHER" id="PTHR12771">
    <property type="entry name" value="ENGULFMENT AND CELL MOTILITY"/>
    <property type="match status" value="1"/>
</dbReference>
<dbReference type="AlphaFoldDB" id="A0A8C7FPA1"/>
<dbReference type="GO" id="GO:0005886">
    <property type="term" value="C:plasma membrane"/>
    <property type="evidence" value="ECO:0007669"/>
    <property type="project" value="TreeGrafter"/>
</dbReference>
<dbReference type="Gene3D" id="1.25.10.10">
    <property type="entry name" value="Leucine-rich Repeat Variant"/>
    <property type="match status" value="1"/>
</dbReference>
<sequence>MPPPSDIVKVAIEWPGAFPKLMEIDQKKPLSAIIKEVCEGWSLGNHENFALQNADSTNFYITEKNRNDIKNGSILRLTTSPSQTAAQLHERIQSSSMDAKLEALKDLANSSRDVTFAQEFINLDGISLLTQMVESGTERFYWLLLLCFSFGDLLSFTLTAFVELMDHGIVSWDTFSVAFIKKIAGYVNKSAMDTAVLQRSLAILESMVLNSQDLYQKVAQEITIGQLIPHLQGTDQDIQTYTIAVINALFLKAPEDKRQEMAHILAQKQLRSIILSNVIRSPKPINDEMAHQLYVLQVLTFNLLEDRMMTKMDPQDQAQRDIIFELRRIAFDVECEPNNSGSIEKRKSMYTRDYKKLGFINHVNPAMDFTQIPPGMLALDNMLYFARHHQDAYIRIVLENSSREDKHECPFGRSSIELTKMLCETLKVGELPSENCHDFHPMFFTHDRSFEEFFCICIQLLNKTWKEMRATSEDFNKVMQVVRDQIMRALTQKPNSLDQLKSRLQNLSYTEILKIRQSERMNQEDFQSRPILELREKIQPEIMELIKQQRLNRLCDGTCFRKISSRRRQGGGDTHTHLFPGHLRVLE</sequence>
<dbReference type="PROSITE" id="PS51335">
    <property type="entry name" value="ELMO"/>
    <property type="match status" value="1"/>
</dbReference>
<dbReference type="InterPro" id="IPR011989">
    <property type="entry name" value="ARM-like"/>
</dbReference>
<dbReference type="Ensembl" id="ENSOKIT00005032775.1">
    <property type="protein sequence ID" value="ENSOKIP00005031020.1"/>
    <property type="gene ID" value="ENSOKIG00005009843.1"/>
</dbReference>
<keyword evidence="4" id="KW-1185">Reference proteome</keyword>
<proteinExistence type="predicted"/>
<name>A0A8C7FPA1_ONCKI</name>
<evidence type="ECO:0000259" key="2">
    <source>
        <dbReference type="PROSITE" id="PS51335"/>
    </source>
</evidence>
<dbReference type="Pfam" id="PF04727">
    <property type="entry name" value="ELMO_CED12"/>
    <property type="match status" value="1"/>
</dbReference>
<dbReference type="InterPro" id="IPR016024">
    <property type="entry name" value="ARM-type_fold"/>
</dbReference>
<evidence type="ECO:0000313" key="4">
    <source>
        <dbReference type="Proteomes" id="UP000694557"/>
    </source>
</evidence>
<dbReference type="GO" id="GO:0032045">
    <property type="term" value="C:guanyl-nucleotide exchange factor complex"/>
    <property type="evidence" value="ECO:0007669"/>
    <property type="project" value="TreeGrafter"/>
</dbReference>
<dbReference type="FunFam" id="1.25.10.10:FF:000049">
    <property type="entry name" value="Engulfment and cell motility 1 (Ced-12 homolog)"/>
    <property type="match status" value="1"/>
</dbReference>
<dbReference type="InterPro" id="IPR024574">
    <property type="entry name" value="ELMO_ARM"/>
</dbReference>
<gene>
    <name evidence="3" type="primary">ELMO1</name>
</gene>
<reference evidence="3" key="2">
    <citation type="submission" date="2025-09" db="UniProtKB">
        <authorList>
            <consortium name="Ensembl"/>
        </authorList>
    </citation>
    <scope>IDENTIFICATION</scope>
</reference>
<dbReference type="SUPFAM" id="SSF48371">
    <property type="entry name" value="ARM repeat"/>
    <property type="match status" value="1"/>
</dbReference>
<organism evidence="3 4">
    <name type="scientific">Oncorhynchus kisutch</name>
    <name type="common">Coho salmon</name>
    <name type="synonym">Salmo kisutch</name>
    <dbReference type="NCBI Taxonomy" id="8019"/>
    <lineage>
        <taxon>Eukaryota</taxon>
        <taxon>Metazoa</taxon>
        <taxon>Chordata</taxon>
        <taxon>Craniata</taxon>
        <taxon>Vertebrata</taxon>
        <taxon>Euteleostomi</taxon>
        <taxon>Actinopterygii</taxon>
        <taxon>Neopterygii</taxon>
        <taxon>Teleostei</taxon>
        <taxon>Protacanthopterygii</taxon>
        <taxon>Salmoniformes</taxon>
        <taxon>Salmonidae</taxon>
        <taxon>Salmoninae</taxon>
        <taxon>Oncorhynchus</taxon>
    </lineage>
</organism>
<reference evidence="3" key="1">
    <citation type="submission" date="2025-08" db="UniProtKB">
        <authorList>
            <consortium name="Ensembl"/>
        </authorList>
    </citation>
    <scope>IDENTIFICATION</scope>
</reference>
<dbReference type="GO" id="GO:0048870">
    <property type="term" value="P:cell motility"/>
    <property type="evidence" value="ECO:0007669"/>
    <property type="project" value="TreeGrafter"/>
</dbReference>
<evidence type="ECO:0000313" key="3">
    <source>
        <dbReference type="Ensembl" id="ENSOKIP00005031020.1"/>
    </source>
</evidence>
<dbReference type="GO" id="GO:0007015">
    <property type="term" value="P:actin filament organization"/>
    <property type="evidence" value="ECO:0007669"/>
    <property type="project" value="TreeGrafter"/>
</dbReference>
<keyword evidence="1" id="KW-0812">Transmembrane</keyword>
<protein>
    <submittedName>
        <fullName evidence="3">Engulfment and cell motility 1</fullName>
    </submittedName>
</protein>
<feature type="domain" description="ELMO" evidence="2">
    <location>
        <begin position="318"/>
        <end position="490"/>
    </location>
</feature>
<evidence type="ECO:0000256" key="1">
    <source>
        <dbReference type="SAM" id="Phobius"/>
    </source>
</evidence>
<dbReference type="Pfam" id="PF11841">
    <property type="entry name" value="ELMO_ARM"/>
    <property type="match status" value="1"/>
</dbReference>